<protein>
    <submittedName>
        <fullName evidence="2">Uncharacterized protein</fullName>
    </submittedName>
</protein>
<evidence type="ECO:0000313" key="2">
    <source>
        <dbReference type="EMBL" id="KAF3854538.1"/>
    </source>
</evidence>
<reference evidence="2 3" key="1">
    <citation type="submission" date="2020-03" db="EMBL/GenBank/DDBJ databases">
        <title>Dissostichus mawsoni Genome sequencing and assembly.</title>
        <authorList>
            <person name="Park H."/>
        </authorList>
    </citation>
    <scope>NUCLEOTIDE SEQUENCE [LARGE SCALE GENOMIC DNA]</scope>
    <source>
        <strain evidence="2">DM0001</strain>
        <tissue evidence="2">Muscle</tissue>
    </source>
</reference>
<keyword evidence="1" id="KW-0812">Transmembrane</keyword>
<name>A0A7J5Z2J6_DISMA</name>
<dbReference type="EMBL" id="JAAKFY010000007">
    <property type="protein sequence ID" value="KAF3854538.1"/>
    <property type="molecule type" value="Genomic_DNA"/>
</dbReference>
<proteinExistence type="predicted"/>
<keyword evidence="1" id="KW-0472">Membrane</keyword>
<keyword evidence="3" id="KW-1185">Reference proteome</keyword>
<evidence type="ECO:0000256" key="1">
    <source>
        <dbReference type="SAM" id="Phobius"/>
    </source>
</evidence>
<accession>A0A7J5Z2J6</accession>
<gene>
    <name evidence="2" type="ORF">F7725_022593</name>
</gene>
<dbReference type="OrthoDB" id="8196415at2759"/>
<keyword evidence="1" id="KW-1133">Transmembrane helix</keyword>
<dbReference type="Proteomes" id="UP000518266">
    <property type="component" value="Unassembled WGS sequence"/>
</dbReference>
<feature type="transmembrane region" description="Helical" evidence="1">
    <location>
        <begin position="24"/>
        <end position="47"/>
    </location>
</feature>
<organism evidence="2 3">
    <name type="scientific">Dissostichus mawsoni</name>
    <name type="common">Antarctic cod</name>
    <dbReference type="NCBI Taxonomy" id="36200"/>
    <lineage>
        <taxon>Eukaryota</taxon>
        <taxon>Metazoa</taxon>
        <taxon>Chordata</taxon>
        <taxon>Craniata</taxon>
        <taxon>Vertebrata</taxon>
        <taxon>Euteleostomi</taxon>
        <taxon>Actinopterygii</taxon>
        <taxon>Neopterygii</taxon>
        <taxon>Teleostei</taxon>
        <taxon>Neoteleostei</taxon>
        <taxon>Acanthomorphata</taxon>
        <taxon>Eupercaria</taxon>
        <taxon>Perciformes</taxon>
        <taxon>Notothenioidei</taxon>
        <taxon>Nototheniidae</taxon>
        <taxon>Dissostichus</taxon>
    </lineage>
</organism>
<dbReference type="AlphaFoldDB" id="A0A7J5Z2J6"/>
<comment type="caution">
    <text evidence="2">The sequence shown here is derived from an EMBL/GenBank/DDBJ whole genome shotgun (WGS) entry which is preliminary data.</text>
</comment>
<sequence>MILLGGTGQVTTGRRWMITLEGRVISEGITPTFLTGLAAVFAIYYIFNLQYQEEAACTLTPFISLRFIGINPERGTKAIRGKVVSKKTAVIVQKKSATVNTHVSTLLKNLLDFEWDFIYCSGNTGKERNKDQQGVGHLYLNQMIPLCIRTVHTHLESS</sequence>
<evidence type="ECO:0000313" key="3">
    <source>
        <dbReference type="Proteomes" id="UP000518266"/>
    </source>
</evidence>